<organism evidence="10 11">
    <name type="scientific">candidate division TA06 bacterium DG_26</name>
    <dbReference type="NCBI Taxonomy" id="1703771"/>
    <lineage>
        <taxon>Bacteria</taxon>
        <taxon>Bacteria division TA06</taxon>
    </lineage>
</organism>
<proteinExistence type="inferred from homology"/>
<keyword evidence="2" id="KW-1003">Cell membrane</keyword>
<feature type="transmembrane region" description="Helical" evidence="7">
    <location>
        <begin position="21"/>
        <end position="45"/>
    </location>
</feature>
<dbReference type="GO" id="GO:0005886">
    <property type="term" value="C:plasma membrane"/>
    <property type="evidence" value="ECO:0007669"/>
    <property type="project" value="UniProtKB-SubCell"/>
</dbReference>
<keyword evidence="5 7" id="KW-0472">Membrane</keyword>
<evidence type="ECO:0000259" key="8">
    <source>
        <dbReference type="Pfam" id="PF02687"/>
    </source>
</evidence>
<dbReference type="InterPro" id="IPR003838">
    <property type="entry name" value="ABC3_permease_C"/>
</dbReference>
<dbReference type="InterPro" id="IPR025857">
    <property type="entry name" value="MacB_PCD"/>
</dbReference>
<dbReference type="InterPro" id="IPR050250">
    <property type="entry name" value="Macrolide_Exporter_MacB"/>
</dbReference>
<evidence type="ECO:0008006" key="12">
    <source>
        <dbReference type="Google" id="ProtNLM"/>
    </source>
</evidence>
<accession>A0A0S7WFA2</accession>
<feature type="transmembrane region" description="Helical" evidence="7">
    <location>
        <begin position="366"/>
        <end position="386"/>
    </location>
</feature>
<dbReference type="PANTHER" id="PTHR30572:SF4">
    <property type="entry name" value="ABC TRANSPORTER PERMEASE YTRF"/>
    <property type="match status" value="1"/>
</dbReference>
<reference evidence="10 11" key="1">
    <citation type="journal article" date="2015" name="Microbiome">
        <title>Genomic resolution of linkages in carbon, nitrogen, and sulfur cycling among widespread estuary sediment bacteria.</title>
        <authorList>
            <person name="Baker B.J."/>
            <person name="Lazar C.S."/>
            <person name="Teske A.P."/>
            <person name="Dick G.J."/>
        </authorList>
    </citation>
    <scope>NUCLEOTIDE SEQUENCE [LARGE SCALE GENOMIC DNA]</scope>
    <source>
        <strain evidence="10">DG_26</strain>
    </source>
</reference>
<dbReference type="Proteomes" id="UP000051124">
    <property type="component" value="Unassembled WGS sequence"/>
</dbReference>
<dbReference type="PANTHER" id="PTHR30572">
    <property type="entry name" value="MEMBRANE COMPONENT OF TRANSPORTER-RELATED"/>
    <property type="match status" value="1"/>
</dbReference>
<comment type="subcellular location">
    <subcellularLocation>
        <location evidence="1">Cell membrane</location>
        <topology evidence="1">Multi-pass membrane protein</topology>
    </subcellularLocation>
</comment>
<evidence type="ECO:0000256" key="5">
    <source>
        <dbReference type="ARBA" id="ARBA00023136"/>
    </source>
</evidence>
<feature type="transmembrane region" description="Helical" evidence="7">
    <location>
        <begin position="324"/>
        <end position="346"/>
    </location>
</feature>
<evidence type="ECO:0000256" key="1">
    <source>
        <dbReference type="ARBA" id="ARBA00004651"/>
    </source>
</evidence>
<feature type="transmembrane region" description="Helical" evidence="7">
    <location>
        <begin position="279"/>
        <end position="304"/>
    </location>
</feature>
<dbReference type="PATRIC" id="fig|1703771.3.peg.820"/>
<evidence type="ECO:0000313" key="10">
    <source>
        <dbReference type="EMBL" id="KPJ48806.1"/>
    </source>
</evidence>
<gene>
    <name evidence="10" type="ORF">AMJ40_06840</name>
</gene>
<evidence type="ECO:0000256" key="2">
    <source>
        <dbReference type="ARBA" id="ARBA00022475"/>
    </source>
</evidence>
<dbReference type="EMBL" id="LIZT01000095">
    <property type="protein sequence ID" value="KPJ48806.1"/>
    <property type="molecule type" value="Genomic_DNA"/>
</dbReference>
<keyword evidence="4 7" id="KW-1133">Transmembrane helix</keyword>
<evidence type="ECO:0000259" key="9">
    <source>
        <dbReference type="Pfam" id="PF12704"/>
    </source>
</evidence>
<feature type="domain" description="MacB-like periplasmic core" evidence="9">
    <location>
        <begin position="21"/>
        <end position="242"/>
    </location>
</feature>
<evidence type="ECO:0000256" key="3">
    <source>
        <dbReference type="ARBA" id="ARBA00022692"/>
    </source>
</evidence>
<comment type="caution">
    <text evidence="10">The sequence shown here is derived from an EMBL/GenBank/DDBJ whole genome shotgun (WGS) entry which is preliminary data.</text>
</comment>
<keyword evidence="3 7" id="KW-0812">Transmembrane</keyword>
<evidence type="ECO:0000256" key="6">
    <source>
        <dbReference type="ARBA" id="ARBA00038076"/>
    </source>
</evidence>
<dbReference type="AlphaFoldDB" id="A0A0S7WFA2"/>
<comment type="similarity">
    <text evidence="6">Belongs to the ABC-4 integral membrane protein family.</text>
</comment>
<evidence type="ECO:0000313" key="11">
    <source>
        <dbReference type="Proteomes" id="UP000051124"/>
    </source>
</evidence>
<sequence length="403" mass="44468">MDIRESFWLGIDALKTHKLRSLLTTLGIIIGITVFIGIVSLITGLDSKIKGELSAIGSDVIYIQKFPWVQTGGSYWKYRGRKDLTLEDADAIGRLCSEVREVGSSAYQRATAKYKDRKMENVQVEGTVPIWQEISSHWTERGRFLTEGDLIRRRQVCLIGYDVVEALFKNEDPLEKWIKLGGDKFLVVGILEQKGQIFGQSMDNIVLIPIATFQKLYGKRSYLTIMALPRTDKEIAIDQIRSVLRRRRGVPWGDPDDFAVNTQDLLMETYNKVTGATKAVMVGITILSLGIGGIGIMNIMLVSVTERTREIGIRKAVGARRSDILQQFLLEAVVIAGLGGIIGIAIGLSAAKLISLAANLPAAVPIWLILVGIGVSCGVGLFFGIFPSMKAARLDPIEALRYE</sequence>
<dbReference type="Pfam" id="PF12704">
    <property type="entry name" value="MacB_PCD"/>
    <property type="match status" value="1"/>
</dbReference>
<name>A0A0S7WFA2_UNCT6</name>
<evidence type="ECO:0000256" key="7">
    <source>
        <dbReference type="SAM" id="Phobius"/>
    </source>
</evidence>
<dbReference type="GO" id="GO:0022857">
    <property type="term" value="F:transmembrane transporter activity"/>
    <property type="evidence" value="ECO:0007669"/>
    <property type="project" value="TreeGrafter"/>
</dbReference>
<feature type="domain" description="ABC3 transporter permease C-terminal" evidence="8">
    <location>
        <begin position="284"/>
        <end position="396"/>
    </location>
</feature>
<dbReference type="Pfam" id="PF02687">
    <property type="entry name" value="FtsX"/>
    <property type="match status" value="1"/>
</dbReference>
<evidence type="ECO:0000256" key="4">
    <source>
        <dbReference type="ARBA" id="ARBA00022989"/>
    </source>
</evidence>
<protein>
    <recommendedName>
        <fullName evidence="12">FtsX-like permease family protein</fullName>
    </recommendedName>
</protein>